<dbReference type="InterPro" id="IPR046348">
    <property type="entry name" value="SIS_dom_sf"/>
</dbReference>
<gene>
    <name evidence="2" type="ORF">C7450_11350</name>
</gene>
<dbReference type="PROSITE" id="PS51071">
    <property type="entry name" value="HTH_RPIR"/>
    <property type="match status" value="1"/>
</dbReference>
<accession>A0A2V3TXI2</accession>
<evidence type="ECO:0000313" key="3">
    <source>
        <dbReference type="Proteomes" id="UP000248021"/>
    </source>
</evidence>
<dbReference type="SUPFAM" id="SSF53697">
    <property type="entry name" value="SIS domain"/>
    <property type="match status" value="1"/>
</dbReference>
<dbReference type="GO" id="GO:0097367">
    <property type="term" value="F:carbohydrate derivative binding"/>
    <property type="evidence" value="ECO:0007669"/>
    <property type="project" value="InterPro"/>
</dbReference>
<dbReference type="GO" id="GO:0003700">
    <property type="term" value="F:DNA-binding transcription factor activity"/>
    <property type="evidence" value="ECO:0007669"/>
    <property type="project" value="InterPro"/>
</dbReference>
<comment type="caution">
    <text evidence="2">The sequence shown here is derived from an EMBL/GenBank/DDBJ whole genome shotgun (WGS) entry which is preliminary data.</text>
</comment>
<reference evidence="2 3" key="1">
    <citation type="submission" date="2018-05" db="EMBL/GenBank/DDBJ databases">
        <title>Genomic Encyclopedia of Type Strains, Phase IV (KMG-IV): sequencing the most valuable type-strain genomes for metagenomic binning, comparative biology and taxonomic classification.</title>
        <authorList>
            <person name="Goeker M."/>
        </authorList>
    </citation>
    <scope>NUCLEOTIDE SEQUENCE [LARGE SCALE GENOMIC DNA]</scope>
    <source>
        <strain evidence="2 3">DSM 6462</strain>
    </source>
</reference>
<organism evidence="2 3">
    <name type="scientific">Chelatococcus asaccharovorans</name>
    <dbReference type="NCBI Taxonomy" id="28210"/>
    <lineage>
        <taxon>Bacteria</taxon>
        <taxon>Pseudomonadati</taxon>
        <taxon>Pseudomonadota</taxon>
        <taxon>Alphaproteobacteria</taxon>
        <taxon>Hyphomicrobiales</taxon>
        <taxon>Chelatococcaceae</taxon>
        <taxon>Chelatococcus</taxon>
    </lineage>
</organism>
<dbReference type="InterPro" id="IPR047640">
    <property type="entry name" value="RpiR-like"/>
</dbReference>
<dbReference type="EMBL" id="QJJK01000013">
    <property type="protein sequence ID" value="PXW53562.1"/>
    <property type="molecule type" value="Genomic_DNA"/>
</dbReference>
<dbReference type="InterPro" id="IPR036388">
    <property type="entry name" value="WH-like_DNA-bd_sf"/>
</dbReference>
<dbReference type="PANTHER" id="PTHR30514">
    <property type="entry name" value="GLUCOKINASE"/>
    <property type="match status" value="1"/>
</dbReference>
<name>A0A2V3TXI2_9HYPH</name>
<dbReference type="GO" id="GO:0003677">
    <property type="term" value="F:DNA binding"/>
    <property type="evidence" value="ECO:0007669"/>
    <property type="project" value="InterPro"/>
</dbReference>
<sequence length="307" mass="32947">MRIGVTDVAASKTTEDGAALGANAQPADRQSLRAELDRRTAGQRLTPGQRRIAQCMIENSAQLGFLSSMELAELADVSQPSVTRFAVALGFDGYLEMRRFLRANHSGEGTAPEPCEANRYQTAVLAEASNLTELAQSLADTGLIERFGEALAKSKPLAVLGLRASAGLATQFAYFAAKVHPDVRLLAGGGSFVEDQVEQCAAAGGRTMLVFMMPLHPRETIRAIECARHAGMRIALVTDASFNNHDGLADILLTSRVSNRLLFDSYAGSAILVSVLLDALCTSMKGDAQKRLDAVDRSSKRRKVFMS</sequence>
<dbReference type="PANTHER" id="PTHR30514:SF18">
    <property type="entry name" value="RPIR-FAMILY TRANSCRIPTIONAL REGULATOR"/>
    <property type="match status" value="1"/>
</dbReference>
<dbReference type="SUPFAM" id="SSF46689">
    <property type="entry name" value="Homeodomain-like"/>
    <property type="match status" value="1"/>
</dbReference>
<protein>
    <submittedName>
        <fullName evidence="2">RpiR family transcriptional regulator</fullName>
    </submittedName>
</protein>
<dbReference type="Pfam" id="PF01418">
    <property type="entry name" value="HTH_6"/>
    <property type="match status" value="1"/>
</dbReference>
<dbReference type="InterPro" id="IPR000281">
    <property type="entry name" value="HTH_RpiR"/>
</dbReference>
<dbReference type="InterPro" id="IPR009057">
    <property type="entry name" value="Homeodomain-like_sf"/>
</dbReference>
<evidence type="ECO:0000259" key="1">
    <source>
        <dbReference type="PROSITE" id="PS51071"/>
    </source>
</evidence>
<proteinExistence type="predicted"/>
<dbReference type="GO" id="GO:1901135">
    <property type="term" value="P:carbohydrate derivative metabolic process"/>
    <property type="evidence" value="ECO:0007669"/>
    <property type="project" value="InterPro"/>
</dbReference>
<dbReference type="Gene3D" id="3.40.50.10490">
    <property type="entry name" value="Glucose-6-phosphate isomerase like protein, domain 1"/>
    <property type="match status" value="1"/>
</dbReference>
<dbReference type="AlphaFoldDB" id="A0A2V3TXI2"/>
<keyword evidence="3" id="KW-1185">Reference proteome</keyword>
<dbReference type="Proteomes" id="UP000248021">
    <property type="component" value="Unassembled WGS sequence"/>
</dbReference>
<feature type="domain" description="HTH rpiR-type" evidence="1">
    <location>
        <begin position="32"/>
        <end position="108"/>
    </location>
</feature>
<evidence type="ECO:0000313" key="2">
    <source>
        <dbReference type="EMBL" id="PXW53562.1"/>
    </source>
</evidence>
<dbReference type="Gene3D" id="1.10.10.10">
    <property type="entry name" value="Winged helix-like DNA-binding domain superfamily/Winged helix DNA-binding domain"/>
    <property type="match status" value="1"/>
</dbReference>